<dbReference type="PANTHER" id="PTHR30582">
    <property type="entry name" value="L,D-TRANSPEPTIDASE"/>
    <property type="match status" value="1"/>
</dbReference>
<evidence type="ECO:0000256" key="4">
    <source>
        <dbReference type="ARBA" id="ARBA00022679"/>
    </source>
</evidence>
<dbReference type="RefSeq" id="WP_008419195.1">
    <property type="nucleotide sequence ID" value="NZ_MWMH01000002.1"/>
</dbReference>
<accession>A0A1S9NAG2</accession>
<name>A0A1S9NAG2_CLOBE</name>
<dbReference type="SUPFAM" id="SSF47090">
    <property type="entry name" value="PGBD-like"/>
    <property type="match status" value="1"/>
</dbReference>
<organism evidence="11 12">
    <name type="scientific">Clostridium beijerinckii</name>
    <name type="common">Clostridium MP</name>
    <dbReference type="NCBI Taxonomy" id="1520"/>
    <lineage>
        <taxon>Bacteria</taxon>
        <taxon>Bacillati</taxon>
        <taxon>Bacillota</taxon>
        <taxon>Clostridia</taxon>
        <taxon>Eubacteriales</taxon>
        <taxon>Clostridiaceae</taxon>
        <taxon>Clostridium</taxon>
    </lineage>
</organism>
<dbReference type="UniPathway" id="UPA00219"/>
<evidence type="ECO:0000256" key="6">
    <source>
        <dbReference type="ARBA" id="ARBA00022960"/>
    </source>
</evidence>
<feature type="active site" description="Proton donor/acceptor" evidence="9">
    <location>
        <position position="109"/>
    </location>
</feature>
<dbReference type="Pfam" id="PF03734">
    <property type="entry name" value="YkuD"/>
    <property type="match status" value="1"/>
</dbReference>
<dbReference type="GO" id="GO:0071555">
    <property type="term" value="P:cell wall organization"/>
    <property type="evidence" value="ECO:0007669"/>
    <property type="project" value="UniProtKB-UniRule"/>
</dbReference>
<keyword evidence="3" id="KW-0328">Glycosyltransferase</keyword>
<evidence type="ECO:0000256" key="7">
    <source>
        <dbReference type="ARBA" id="ARBA00022984"/>
    </source>
</evidence>
<dbReference type="Gene3D" id="1.10.101.10">
    <property type="entry name" value="PGBD-like superfamily/PGBD"/>
    <property type="match status" value="1"/>
</dbReference>
<feature type="domain" description="L,D-TPase catalytic" evidence="10">
    <location>
        <begin position="39"/>
        <end position="149"/>
    </location>
</feature>
<dbReference type="InterPro" id="IPR005490">
    <property type="entry name" value="LD_TPept_cat_dom"/>
</dbReference>
<dbReference type="Proteomes" id="UP000190959">
    <property type="component" value="Unassembled WGS sequence"/>
</dbReference>
<dbReference type="InterPro" id="IPR036366">
    <property type="entry name" value="PGBDSf"/>
</dbReference>
<gene>
    <name evidence="11" type="ORF">CBEIBR21_07805</name>
</gene>
<evidence type="ECO:0000256" key="9">
    <source>
        <dbReference type="PROSITE-ProRule" id="PRU01373"/>
    </source>
</evidence>
<keyword evidence="5" id="KW-0378">Hydrolase</keyword>
<dbReference type="GO" id="GO:0008360">
    <property type="term" value="P:regulation of cell shape"/>
    <property type="evidence" value="ECO:0007669"/>
    <property type="project" value="UniProtKB-UniRule"/>
</dbReference>
<proteinExistence type="inferred from homology"/>
<dbReference type="InterPro" id="IPR038063">
    <property type="entry name" value="Transpep_catalytic_dom"/>
</dbReference>
<dbReference type="EMBL" id="MWMH01000002">
    <property type="protein sequence ID" value="OOP74381.1"/>
    <property type="molecule type" value="Genomic_DNA"/>
</dbReference>
<dbReference type="InterPro" id="IPR050979">
    <property type="entry name" value="LD-transpeptidase"/>
</dbReference>
<evidence type="ECO:0000256" key="3">
    <source>
        <dbReference type="ARBA" id="ARBA00022676"/>
    </source>
</evidence>
<sequence length="230" mass="26038">MKKRSSIRSVFFVFIVIFIFNMCECSVEAYSKINSNESFAILVDLTEERLYLINKDKNIIVKKYSIASGKMETPSPIGTWKVVGMSKWSGGFGTRWIGLNVPWGIFGIHGTNKPGSIGSEASHGCIRMLNRDVEDLYEYEEIGMIVAVYAGPYGPFEKGLVTLKPGDRGADVFKVQRKMKEKGYYPGKLDGIYGEGMKEYVMKYKKDNDLKVNNNIDYELYKKLGIILVD</sequence>
<dbReference type="AlphaFoldDB" id="A0A1S9NAG2"/>
<dbReference type="PROSITE" id="PS52029">
    <property type="entry name" value="LD_TPASE"/>
    <property type="match status" value="1"/>
</dbReference>
<evidence type="ECO:0000256" key="1">
    <source>
        <dbReference type="ARBA" id="ARBA00004752"/>
    </source>
</evidence>
<reference evidence="11 12" key="1">
    <citation type="submission" date="2017-02" db="EMBL/GenBank/DDBJ databases">
        <title>Genome sequence of Clostridium beijerinckii Br21.</title>
        <authorList>
            <person name="Fonseca B.C."/>
            <person name="Guazzaroni M.E."/>
            <person name="Riano-Pachon D.M."/>
            <person name="Reginatto V."/>
        </authorList>
    </citation>
    <scope>NUCLEOTIDE SEQUENCE [LARGE SCALE GENOMIC DNA]</scope>
    <source>
        <strain evidence="11 12">Br21</strain>
    </source>
</reference>
<dbReference type="GO" id="GO:0071972">
    <property type="term" value="F:peptidoglycan L,D-transpeptidase activity"/>
    <property type="evidence" value="ECO:0007669"/>
    <property type="project" value="TreeGrafter"/>
</dbReference>
<evidence type="ECO:0000313" key="11">
    <source>
        <dbReference type="EMBL" id="OOP74381.1"/>
    </source>
</evidence>
<comment type="caution">
    <text evidence="11">The sequence shown here is derived from an EMBL/GenBank/DDBJ whole genome shotgun (WGS) entry which is preliminary data.</text>
</comment>
<evidence type="ECO:0000256" key="5">
    <source>
        <dbReference type="ARBA" id="ARBA00022801"/>
    </source>
</evidence>
<protein>
    <recommendedName>
        <fullName evidence="10">L,D-TPase catalytic domain-containing protein</fullName>
    </recommendedName>
</protein>
<evidence type="ECO:0000259" key="10">
    <source>
        <dbReference type="PROSITE" id="PS52029"/>
    </source>
</evidence>
<dbReference type="Gene3D" id="2.40.440.10">
    <property type="entry name" value="L,D-transpeptidase catalytic domain-like"/>
    <property type="match status" value="1"/>
</dbReference>
<dbReference type="GO" id="GO:0005576">
    <property type="term" value="C:extracellular region"/>
    <property type="evidence" value="ECO:0007669"/>
    <property type="project" value="TreeGrafter"/>
</dbReference>
<keyword evidence="6 9" id="KW-0133">Cell shape</keyword>
<evidence type="ECO:0000313" key="12">
    <source>
        <dbReference type="Proteomes" id="UP000190959"/>
    </source>
</evidence>
<evidence type="ECO:0000256" key="2">
    <source>
        <dbReference type="ARBA" id="ARBA00005992"/>
    </source>
</evidence>
<dbReference type="InterPro" id="IPR002477">
    <property type="entry name" value="Peptidoglycan-bd-like"/>
</dbReference>
<dbReference type="CDD" id="cd16913">
    <property type="entry name" value="YkuD_like"/>
    <property type="match status" value="1"/>
</dbReference>
<keyword evidence="7 9" id="KW-0573">Peptidoglycan synthesis</keyword>
<comment type="similarity">
    <text evidence="2">Belongs to the YkuD family.</text>
</comment>
<dbReference type="Pfam" id="PF01471">
    <property type="entry name" value="PG_binding_1"/>
    <property type="match status" value="1"/>
</dbReference>
<dbReference type="PANTHER" id="PTHR30582:SF24">
    <property type="entry name" value="L,D-TRANSPEPTIDASE ERFK_SRFK-RELATED"/>
    <property type="match status" value="1"/>
</dbReference>
<keyword evidence="4" id="KW-0808">Transferase</keyword>
<evidence type="ECO:0000256" key="8">
    <source>
        <dbReference type="ARBA" id="ARBA00023316"/>
    </source>
</evidence>
<dbReference type="GO" id="GO:0018104">
    <property type="term" value="P:peptidoglycan-protein cross-linking"/>
    <property type="evidence" value="ECO:0007669"/>
    <property type="project" value="TreeGrafter"/>
</dbReference>
<feature type="active site" description="Nucleophile" evidence="9">
    <location>
        <position position="125"/>
    </location>
</feature>
<dbReference type="GO" id="GO:0016757">
    <property type="term" value="F:glycosyltransferase activity"/>
    <property type="evidence" value="ECO:0007669"/>
    <property type="project" value="UniProtKB-KW"/>
</dbReference>
<dbReference type="SUPFAM" id="SSF141523">
    <property type="entry name" value="L,D-transpeptidase catalytic domain-like"/>
    <property type="match status" value="1"/>
</dbReference>
<dbReference type="InterPro" id="IPR036365">
    <property type="entry name" value="PGBD-like_sf"/>
</dbReference>
<keyword evidence="8 9" id="KW-0961">Cell wall biogenesis/degradation</keyword>
<comment type="pathway">
    <text evidence="1 9">Cell wall biogenesis; peptidoglycan biosynthesis.</text>
</comment>